<dbReference type="InterPro" id="IPR016092">
    <property type="entry name" value="ATAP"/>
</dbReference>
<evidence type="ECO:0000313" key="2">
    <source>
        <dbReference type="EMBL" id="MBL3579399.1"/>
    </source>
</evidence>
<gene>
    <name evidence="3" type="ORF">EV657_101216</name>
    <name evidence="2" type="ORF">JMJ92_14710</name>
</gene>
<feature type="domain" description="Core" evidence="1">
    <location>
        <begin position="2"/>
        <end position="104"/>
    </location>
</feature>
<reference evidence="5" key="2">
    <citation type="submission" date="2021-01" db="EMBL/GenBank/DDBJ databases">
        <title>Draft genomes of Rhodovulum sulfidophilum.</title>
        <authorList>
            <person name="Guzman M.S."/>
        </authorList>
    </citation>
    <scope>NUCLEOTIDE SEQUENCE [LARGE SCALE GENOMIC DNA]</scope>
    <source>
        <strain evidence="5">AB19</strain>
    </source>
</reference>
<evidence type="ECO:0000313" key="5">
    <source>
        <dbReference type="Proteomes" id="UP000635853"/>
    </source>
</evidence>
<dbReference type="PANTHER" id="PTHR43011">
    <property type="entry name" value="IRON-SULFUR CLUSTER ASSEMBLY 2 HOMOLOG, MITOCHONDRIAL"/>
    <property type="match status" value="1"/>
</dbReference>
<comment type="caution">
    <text evidence="3">The sequence shown here is derived from an EMBL/GenBank/DDBJ whole genome shotgun (WGS) entry which is preliminary data.</text>
</comment>
<reference evidence="2" key="3">
    <citation type="submission" date="2021-01" db="EMBL/GenBank/DDBJ databases">
        <authorList>
            <person name="Guzman M.S."/>
        </authorList>
    </citation>
    <scope>NUCLEOTIDE SEQUENCE</scope>
    <source>
        <strain evidence="2">AB19</strain>
    </source>
</reference>
<dbReference type="NCBIfam" id="TIGR00049">
    <property type="entry name" value="iron-sulfur cluster assembly accessory protein"/>
    <property type="match status" value="1"/>
</dbReference>
<dbReference type="Proteomes" id="UP000635853">
    <property type="component" value="Unassembled WGS sequence"/>
</dbReference>
<dbReference type="EMBL" id="JAESIL010000067">
    <property type="protein sequence ID" value="MBL3579399.1"/>
    <property type="molecule type" value="Genomic_DNA"/>
</dbReference>
<dbReference type="Pfam" id="PF01521">
    <property type="entry name" value="Fe-S_biosyn"/>
    <property type="match status" value="1"/>
</dbReference>
<dbReference type="InterPro" id="IPR035903">
    <property type="entry name" value="HesB-like_dom_sf"/>
</dbReference>
<sequence length="107" mass="10893">MIQITEAARDAMASAIEGAGRPIAGLRLMVQSGGCAGLQYAMALELTREETDAVVEAAGGVTVLIDPDSQGYLLGTTIDFVSGLEGSGFVFDNPNAKSGCGCGKSFC</sequence>
<keyword evidence="5" id="KW-1185">Reference proteome</keyword>
<accession>A0A4R8G241</accession>
<dbReference type="GO" id="GO:0051537">
    <property type="term" value="F:2 iron, 2 sulfur cluster binding"/>
    <property type="evidence" value="ECO:0007669"/>
    <property type="project" value="UniProtKB-ARBA"/>
</dbReference>
<proteinExistence type="predicted"/>
<evidence type="ECO:0000313" key="3">
    <source>
        <dbReference type="EMBL" id="TDX33787.1"/>
    </source>
</evidence>
<evidence type="ECO:0000313" key="4">
    <source>
        <dbReference type="Proteomes" id="UP000295484"/>
    </source>
</evidence>
<dbReference type="PANTHER" id="PTHR43011:SF1">
    <property type="entry name" value="IRON-SULFUR CLUSTER ASSEMBLY 2 HOMOLOG, MITOCHONDRIAL"/>
    <property type="match status" value="1"/>
</dbReference>
<dbReference type="SUPFAM" id="SSF89360">
    <property type="entry name" value="HesB-like domain"/>
    <property type="match status" value="1"/>
</dbReference>
<dbReference type="Gene3D" id="2.60.300.12">
    <property type="entry name" value="HesB-like domain"/>
    <property type="match status" value="1"/>
</dbReference>
<dbReference type="Proteomes" id="UP000295484">
    <property type="component" value="Unassembled WGS sequence"/>
</dbReference>
<dbReference type="AlphaFoldDB" id="A0A4R8G241"/>
<name>A0A4R8G241_9RHOB</name>
<dbReference type="GO" id="GO:0051539">
    <property type="term" value="F:4 iron, 4 sulfur cluster binding"/>
    <property type="evidence" value="ECO:0007669"/>
    <property type="project" value="TreeGrafter"/>
</dbReference>
<organism evidence="3 4">
    <name type="scientific">Rhodovulum visakhapatnamense</name>
    <dbReference type="NCBI Taxonomy" id="364297"/>
    <lineage>
        <taxon>Bacteria</taxon>
        <taxon>Pseudomonadati</taxon>
        <taxon>Pseudomonadota</taxon>
        <taxon>Alphaproteobacteria</taxon>
        <taxon>Rhodobacterales</taxon>
        <taxon>Paracoccaceae</taxon>
        <taxon>Rhodovulum</taxon>
    </lineage>
</organism>
<dbReference type="InterPro" id="IPR017870">
    <property type="entry name" value="FeS_cluster_insertion_CS"/>
</dbReference>
<protein>
    <submittedName>
        <fullName evidence="3">Iron-sulfur cluster assembly accessory protein</fullName>
    </submittedName>
</protein>
<dbReference type="InterPro" id="IPR000361">
    <property type="entry name" value="ATAP_core_dom"/>
</dbReference>
<evidence type="ECO:0000259" key="1">
    <source>
        <dbReference type="Pfam" id="PF01521"/>
    </source>
</evidence>
<dbReference type="GO" id="GO:0016226">
    <property type="term" value="P:iron-sulfur cluster assembly"/>
    <property type="evidence" value="ECO:0007669"/>
    <property type="project" value="InterPro"/>
</dbReference>
<dbReference type="GO" id="GO:0005506">
    <property type="term" value="F:iron ion binding"/>
    <property type="evidence" value="ECO:0007669"/>
    <property type="project" value="TreeGrafter"/>
</dbReference>
<dbReference type="RefSeq" id="WP_075786430.1">
    <property type="nucleotide sequence ID" value="NZ_JAESIL010000067.1"/>
</dbReference>
<dbReference type="EMBL" id="SOEB01000001">
    <property type="protein sequence ID" value="TDX33787.1"/>
    <property type="molecule type" value="Genomic_DNA"/>
</dbReference>
<reference evidence="3 4" key="1">
    <citation type="submission" date="2019-03" db="EMBL/GenBank/DDBJ databases">
        <title>Genomic Encyclopedia of Type Strains, Phase IV (KMG-IV): sequencing the most valuable type-strain genomes for metagenomic binning, comparative biology and taxonomic classification.</title>
        <authorList>
            <person name="Goeker M."/>
        </authorList>
    </citation>
    <scope>NUCLEOTIDE SEQUENCE [LARGE SCALE GENOMIC DNA]</scope>
    <source>
        <strain evidence="3 4">JA181</strain>
    </source>
</reference>
<dbReference type="PROSITE" id="PS01152">
    <property type="entry name" value="HESB"/>
    <property type="match status" value="1"/>
</dbReference>